<accession>A0A1J5JII9</accession>
<organism evidence="1 2">
    <name type="scientific">Neomoorella thermoacetica</name>
    <name type="common">Clostridium thermoaceticum</name>
    <dbReference type="NCBI Taxonomy" id="1525"/>
    <lineage>
        <taxon>Bacteria</taxon>
        <taxon>Bacillati</taxon>
        <taxon>Bacillota</taxon>
        <taxon>Clostridia</taxon>
        <taxon>Neomoorellales</taxon>
        <taxon>Neomoorellaceae</taxon>
        <taxon>Neomoorella</taxon>
    </lineage>
</organism>
<comment type="caution">
    <text evidence="1">The sequence shown here is derived from an EMBL/GenBank/DDBJ whole genome shotgun (WGS) entry which is preliminary data.</text>
</comment>
<proteinExistence type="predicted"/>
<name>A0A1J5JII9_NEOTH</name>
<gene>
    <name evidence="1" type="ORF">MOOR_17840</name>
</gene>
<dbReference type="AlphaFoldDB" id="A0A1J5JII9"/>
<evidence type="ECO:0000313" key="1">
    <source>
        <dbReference type="EMBL" id="OIQ08636.1"/>
    </source>
</evidence>
<dbReference type="Proteomes" id="UP000182743">
    <property type="component" value="Unassembled WGS sequence"/>
</dbReference>
<sequence length="61" mass="6708">MVFAFLTVRWYAHLGPVVWTTTELKALLRQAVPLLAERTAANAIMELAGPLERTPVSSELG</sequence>
<protein>
    <submittedName>
        <fullName evidence="1">Uncharacterized protein</fullName>
    </submittedName>
</protein>
<evidence type="ECO:0000313" key="2">
    <source>
        <dbReference type="Proteomes" id="UP000182743"/>
    </source>
</evidence>
<reference evidence="1 2" key="1">
    <citation type="submission" date="2016-08" db="EMBL/GenBank/DDBJ databases">
        <title>Genome-based comparison of Moorella thermoacetic strains.</title>
        <authorList>
            <person name="Poehlein A."/>
            <person name="Bengelsdorf F.R."/>
            <person name="Esser C."/>
            <person name="Duerre P."/>
            <person name="Daniel R."/>
        </authorList>
    </citation>
    <scope>NUCLEOTIDE SEQUENCE [LARGE SCALE GENOMIC DNA]</scope>
    <source>
        <strain evidence="1 2">DSM 11768</strain>
    </source>
</reference>
<dbReference type="EMBL" id="MIHH01000009">
    <property type="protein sequence ID" value="OIQ08636.1"/>
    <property type="molecule type" value="Genomic_DNA"/>
</dbReference>